<organism evidence="1 2">
    <name type="scientific">Paraburkholderia fungorum</name>
    <dbReference type="NCBI Taxonomy" id="134537"/>
    <lineage>
        <taxon>Bacteria</taxon>
        <taxon>Pseudomonadati</taxon>
        <taxon>Pseudomonadota</taxon>
        <taxon>Betaproteobacteria</taxon>
        <taxon>Burkholderiales</taxon>
        <taxon>Burkholderiaceae</taxon>
        <taxon>Paraburkholderia</taxon>
    </lineage>
</organism>
<reference evidence="1 2" key="1">
    <citation type="journal article" date="2015" name="Genome Announc.">
        <title>Complete genome sequences for 59 burkholderia isolates, both pathogenic and near neighbor.</title>
        <authorList>
            <person name="Johnson S.L."/>
            <person name="Bishop-Lilly K.A."/>
            <person name="Ladner J.T."/>
            <person name="Daligault H.E."/>
            <person name="Davenport K.W."/>
            <person name="Jaissle J."/>
            <person name="Frey K.G."/>
            <person name="Koroleva G.I."/>
            <person name="Bruce D.C."/>
            <person name="Coyne S.R."/>
            <person name="Broomall S.M."/>
            <person name="Li P.E."/>
            <person name="Teshima H."/>
            <person name="Gibbons H.S."/>
            <person name="Palacios G.F."/>
            <person name="Rosenzweig C.N."/>
            <person name="Redden C.L."/>
            <person name="Xu Y."/>
            <person name="Minogue T.D."/>
            <person name="Chain P.S."/>
        </authorList>
    </citation>
    <scope>NUCLEOTIDE SEQUENCE [LARGE SCALE GENOMIC DNA]</scope>
    <source>
        <strain evidence="1 2">ATCC BAA-463</strain>
    </source>
</reference>
<gene>
    <name evidence="1" type="ORF">OI25_566</name>
</gene>
<dbReference type="Proteomes" id="UP000032614">
    <property type="component" value="Chromosome 1"/>
</dbReference>
<evidence type="ECO:0008006" key="3">
    <source>
        <dbReference type="Google" id="ProtNLM"/>
    </source>
</evidence>
<dbReference type="AlphaFoldDB" id="A0AAU8T4W5"/>
<dbReference type="KEGG" id="bfn:OI25_566"/>
<dbReference type="EMBL" id="CP010026">
    <property type="protein sequence ID" value="AJZ60484.1"/>
    <property type="molecule type" value="Genomic_DNA"/>
</dbReference>
<evidence type="ECO:0000313" key="1">
    <source>
        <dbReference type="EMBL" id="AJZ60484.1"/>
    </source>
</evidence>
<dbReference type="GeneID" id="66514590"/>
<name>A0AAU8T4W5_9BURK</name>
<evidence type="ECO:0000313" key="2">
    <source>
        <dbReference type="Proteomes" id="UP000032614"/>
    </source>
</evidence>
<dbReference type="RefSeq" id="WP_046566281.1">
    <property type="nucleotide sequence ID" value="NZ_CP010026.1"/>
</dbReference>
<proteinExistence type="predicted"/>
<accession>A0AAU8T4W5</accession>
<sequence length="349" mass="39683">MSRPLPIVKNPAVDFLAFVLPWGVGVSNEEYQQKVAPLARRIATEIDNHTCKRAFTKSNRYRENFRIPFGDKRNALVQIGAVRPDNQNGGIRIVVNPAQFADGDAQHLHTVMERIVGHTYRRLLSTPLLNRIDFAVDVLHVDLDRLLVDYNYAQNVTMFGKRITRGGRTEGFNFGSVNSDYMCVVYDKRIERVHAAALNLIKTGRGDDRLIDNAIKRLQSTREVPNAMRVEVRGKKMRGLEPWKLDRLANRFARFRFVDLSQNGTQLSELDEAAFYALCQQQGVKAALALFKGSPQAGKVRKYWESRQASWWQPESLWTEACAALLNTGIFPDQAFAKPKVRNLAEPQL</sequence>
<protein>
    <recommendedName>
        <fullName evidence="3">Replication-associated protein G2P N-terminal domain-containing protein</fullName>
    </recommendedName>
</protein>